<evidence type="ECO:0000313" key="1">
    <source>
        <dbReference type="EMBL" id="CAA2634889.1"/>
    </source>
</evidence>
<name>A0A7I8JWL7_SPIIN</name>
<dbReference type="Proteomes" id="UP001189122">
    <property type="component" value="Unassembled WGS sequence"/>
</dbReference>
<organism evidence="1">
    <name type="scientific">Spirodela intermedia</name>
    <name type="common">Intermediate duckweed</name>
    <dbReference type="NCBI Taxonomy" id="51605"/>
    <lineage>
        <taxon>Eukaryota</taxon>
        <taxon>Viridiplantae</taxon>
        <taxon>Streptophyta</taxon>
        <taxon>Embryophyta</taxon>
        <taxon>Tracheophyta</taxon>
        <taxon>Spermatophyta</taxon>
        <taxon>Magnoliopsida</taxon>
        <taxon>Liliopsida</taxon>
        <taxon>Araceae</taxon>
        <taxon>Lemnoideae</taxon>
        <taxon>Spirodela</taxon>
    </lineage>
</organism>
<gene>
    <name evidence="1" type="ORF">SI7747_18020278</name>
</gene>
<protein>
    <submittedName>
        <fullName evidence="1">Uncharacterized protein</fullName>
    </submittedName>
</protein>
<reference evidence="1 2" key="1">
    <citation type="submission" date="2019-12" db="EMBL/GenBank/DDBJ databases">
        <authorList>
            <person name="Scholz U."/>
            <person name="Mascher M."/>
            <person name="Fiebig A."/>
        </authorList>
    </citation>
    <scope>NUCLEOTIDE SEQUENCE</scope>
</reference>
<evidence type="ECO:0000313" key="2">
    <source>
        <dbReference type="Proteomes" id="UP001189122"/>
    </source>
</evidence>
<sequence length="26" mass="2949">MHLHIVLFVVCDTLCLIESGRCTLCE</sequence>
<keyword evidence="2" id="KW-1185">Reference proteome</keyword>
<dbReference type="EMBL" id="LR743605">
    <property type="protein sequence ID" value="CAA2634889.1"/>
    <property type="molecule type" value="Genomic_DNA"/>
</dbReference>
<dbReference type="EMBL" id="CACRZD030000018">
    <property type="protein sequence ID" value="CAA6673862.1"/>
    <property type="molecule type" value="Genomic_DNA"/>
</dbReference>
<dbReference type="AlphaFoldDB" id="A0A7I8JWL7"/>
<proteinExistence type="predicted"/>
<accession>A0A7I8JWL7</accession>